<name>A0ABT6Q4E8_9PROT</name>
<protein>
    <submittedName>
        <fullName evidence="1">Uncharacterized protein</fullName>
    </submittedName>
</protein>
<comment type="caution">
    <text evidence="1">The sequence shown here is derived from an EMBL/GenBank/DDBJ whole genome shotgun (WGS) entry which is preliminary data.</text>
</comment>
<keyword evidence="2" id="KW-1185">Reference proteome</keyword>
<reference evidence="1" key="1">
    <citation type="submission" date="2023-05" db="EMBL/GenBank/DDBJ databases">
        <title>Whole genome sequence of Commensalibacter sp.</title>
        <authorList>
            <person name="Charoenyingcharoen P."/>
            <person name="Yukphan P."/>
        </authorList>
    </citation>
    <scope>NUCLEOTIDE SEQUENCE</scope>
    <source>
        <strain evidence="1">TBRC 10068</strain>
    </source>
</reference>
<organism evidence="1 2">
    <name type="scientific">Commensalibacter nepenthis</name>
    <dbReference type="NCBI Taxonomy" id="3043872"/>
    <lineage>
        <taxon>Bacteria</taxon>
        <taxon>Pseudomonadati</taxon>
        <taxon>Pseudomonadota</taxon>
        <taxon>Alphaproteobacteria</taxon>
        <taxon>Acetobacterales</taxon>
        <taxon>Acetobacteraceae</taxon>
    </lineage>
</organism>
<sequence>MTDYFCYPLWINDDDDSGNIDPDTLPISDALKKELMDWSDEYDGILNMDDPASSGFKSSEDKAAFIQEGYRLYERLQVELGSDYEVEYCSGY</sequence>
<dbReference type="RefSeq" id="WP_281461463.1">
    <property type="nucleotide sequence ID" value="NZ_JASBAN010000001.1"/>
</dbReference>
<evidence type="ECO:0000313" key="2">
    <source>
        <dbReference type="Proteomes" id="UP001431775"/>
    </source>
</evidence>
<gene>
    <name evidence="1" type="ORF">QJV33_00460</name>
</gene>
<evidence type="ECO:0000313" key="1">
    <source>
        <dbReference type="EMBL" id="MDI2111774.1"/>
    </source>
</evidence>
<accession>A0ABT6Q4E8</accession>
<proteinExistence type="predicted"/>
<dbReference type="EMBL" id="JASBAN010000001">
    <property type="protein sequence ID" value="MDI2111774.1"/>
    <property type="molecule type" value="Genomic_DNA"/>
</dbReference>
<dbReference type="Proteomes" id="UP001431775">
    <property type="component" value="Unassembled WGS sequence"/>
</dbReference>